<dbReference type="Pfam" id="PF19843">
    <property type="entry name" value="DUF6318"/>
    <property type="match status" value="1"/>
</dbReference>
<dbReference type="AlphaFoldDB" id="A0A0K2RWV9"/>
<evidence type="ECO:0000313" key="4">
    <source>
        <dbReference type="EMBL" id="BAS19318.1"/>
    </source>
</evidence>
<feature type="signal peptide" evidence="2">
    <location>
        <begin position="1"/>
        <end position="26"/>
    </location>
</feature>
<evidence type="ECO:0000313" key="5">
    <source>
        <dbReference type="Proteomes" id="UP000066203"/>
    </source>
</evidence>
<keyword evidence="2" id="KW-0732">Signal</keyword>
<gene>
    <name evidence="4" type="ORF">RM6536_0071</name>
</gene>
<feature type="region of interest" description="Disordered" evidence="1">
    <location>
        <begin position="215"/>
        <end position="234"/>
    </location>
</feature>
<proteinExistence type="predicted"/>
<dbReference type="PATRIC" id="fig|43675.28.peg.72"/>
<name>A0A0K2RWV9_9MICC</name>
<dbReference type="InterPro" id="IPR046281">
    <property type="entry name" value="DUF6318"/>
</dbReference>
<accession>A0A0K2RWV9</accession>
<dbReference type="EMBL" id="AP014938">
    <property type="protein sequence ID" value="BAS19318.1"/>
    <property type="molecule type" value="Genomic_DNA"/>
</dbReference>
<feature type="region of interest" description="Disordered" evidence="1">
    <location>
        <begin position="29"/>
        <end position="80"/>
    </location>
</feature>
<protein>
    <recommendedName>
        <fullName evidence="3">DUF6318 domain-containing protein</fullName>
    </recommendedName>
</protein>
<feature type="compositionally biased region" description="Basic and acidic residues" evidence="1">
    <location>
        <begin position="39"/>
        <end position="48"/>
    </location>
</feature>
<dbReference type="RefSeq" id="WP_060823584.1">
    <property type="nucleotide sequence ID" value="NZ_AP014938.1"/>
</dbReference>
<feature type="domain" description="DUF6318" evidence="3">
    <location>
        <begin position="57"/>
        <end position="213"/>
    </location>
</feature>
<feature type="compositionally biased region" description="Low complexity" evidence="1">
    <location>
        <begin position="221"/>
        <end position="234"/>
    </location>
</feature>
<organism evidence="4">
    <name type="scientific">Rothia mucilaginosa</name>
    <dbReference type="NCBI Taxonomy" id="43675"/>
    <lineage>
        <taxon>Bacteria</taxon>
        <taxon>Bacillati</taxon>
        <taxon>Actinomycetota</taxon>
        <taxon>Actinomycetes</taxon>
        <taxon>Micrococcales</taxon>
        <taxon>Micrococcaceae</taxon>
        <taxon>Rothia</taxon>
    </lineage>
</organism>
<feature type="chain" id="PRO_5005483100" description="DUF6318 domain-containing protein" evidence="2">
    <location>
        <begin position="27"/>
        <end position="234"/>
    </location>
</feature>
<dbReference type="Proteomes" id="UP000066203">
    <property type="component" value="Chromosome"/>
</dbReference>
<dbReference type="PROSITE" id="PS51257">
    <property type="entry name" value="PROKAR_LIPOPROTEIN"/>
    <property type="match status" value="1"/>
</dbReference>
<evidence type="ECO:0000256" key="2">
    <source>
        <dbReference type="SAM" id="SignalP"/>
    </source>
</evidence>
<sequence length="234" mass="25779">MSTFVTRRAALGIAATAALASLTACASDIRPLSDPSTPEEQRSYKGDLKFNGYESRGTYVPATSSKKAENPPKPVPPAEMKAKTTEGMYTAINYWLASFNYLMITGDIEPFKAVDINRNDIYKAEPFVEFYEKNTGWVYGTDAPFSAELTEDAPQKVDEQQYRWLGVGRYNKEAKIHYTDGRELTMASLSSGPGDYEFFFILEYQDGAWTARNEPAKLTTSSPSSSASSSGASV</sequence>
<evidence type="ECO:0000259" key="3">
    <source>
        <dbReference type="Pfam" id="PF19843"/>
    </source>
</evidence>
<reference evidence="5" key="1">
    <citation type="submission" date="2015-08" db="EMBL/GenBank/DDBJ databases">
        <title>Complete genome sequence of Rothia mucilaginosa strain NUM-Rm6536.</title>
        <authorList>
            <person name="Nambu T."/>
        </authorList>
    </citation>
    <scope>NUCLEOTIDE SEQUENCE [LARGE SCALE GENOMIC DNA]</scope>
    <source>
        <strain evidence="5">NUM-Rm6536</strain>
    </source>
</reference>
<evidence type="ECO:0000256" key="1">
    <source>
        <dbReference type="SAM" id="MobiDB-lite"/>
    </source>
</evidence>